<reference evidence="3 4" key="1">
    <citation type="submission" date="2019-07" db="EMBL/GenBank/DDBJ databases">
        <title>Finished genome of Venturia effusa.</title>
        <authorList>
            <person name="Young C.A."/>
            <person name="Cox M.P."/>
            <person name="Ganley A.R.D."/>
            <person name="David W.J."/>
        </authorList>
    </citation>
    <scope>NUCLEOTIDE SEQUENCE [LARGE SCALE GENOMIC DNA]</scope>
    <source>
        <strain evidence="4">albino</strain>
    </source>
</reference>
<evidence type="ECO:0000256" key="1">
    <source>
        <dbReference type="SAM" id="MobiDB-lite"/>
    </source>
</evidence>
<dbReference type="Pfam" id="PF24864">
    <property type="entry name" value="DUF7730"/>
    <property type="match status" value="1"/>
</dbReference>
<evidence type="ECO:0000313" key="3">
    <source>
        <dbReference type="EMBL" id="QDS75127.1"/>
    </source>
</evidence>
<protein>
    <recommendedName>
        <fullName evidence="2">DUF7730 domain-containing protein</fullName>
    </recommendedName>
</protein>
<feature type="region of interest" description="Disordered" evidence="1">
    <location>
        <begin position="1"/>
        <end position="27"/>
    </location>
</feature>
<gene>
    <name evidence="3" type="ORF">FKW77_007564</name>
</gene>
<organism evidence="3 4">
    <name type="scientific">Venturia effusa</name>
    <dbReference type="NCBI Taxonomy" id="50376"/>
    <lineage>
        <taxon>Eukaryota</taxon>
        <taxon>Fungi</taxon>
        <taxon>Dikarya</taxon>
        <taxon>Ascomycota</taxon>
        <taxon>Pezizomycotina</taxon>
        <taxon>Dothideomycetes</taxon>
        <taxon>Pleosporomycetidae</taxon>
        <taxon>Venturiales</taxon>
        <taxon>Venturiaceae</taxon>
        <taxon>Venturia</taxon>
    </lineage>
</organism>
<proteinExistence type="predicted"/>
<feature type="domain" description="DUF7730" evidence="2">
    <location>
        <begin position="57"/>
        <end position="257"/>
    </location>
</feature>
<dbReference type="PANTHER" id="PTHR38790">
    <property type="entry name" value="2EXR DOMAIN-CONTAINING PROTEIN-RELATED"/>
    <property type="match status" value="1"/>
</dbReference>
<name>A0A517LHM6_9PEZI</name>
<dbReference type="EMBL" id="CP042196">
    <property type="protein sequence ID" value="QDS75127.1"/>
    <property type="molecule type" value="Genomic_DNA"/>
</dbReference>
<dbReference type="InterPro" id="IPR056632">
    <property type="entry name" value="DUF7730"/>
</dbReference>
<feature type="compositionally biased region" description="Polar residues" evidence="1">
    <location>
        <begin position="1"/>
        <end position="14"/>
    </location>
</feature>
<sequence>MAIFSTPNVLSNRRPSIDDSGSKLGRGTLSRRLTLPLENPQRIGIAGRRKTQKTLDQLASPLFRLPYELRAEIWRRVLGGKCMAHDLGGWRMADASNPWPPWEPPENRKWRGLKSLSGLGWGPVRLKGVLNVLVTCRQAYSEAIDALYSSNLFYFRNPLTNWNLSSWRILPQRLAQIRVLVLDETIGNPSLTLVKGKRRQWQQFWTTLGQMCRLKVLYFNVDTLYPRIWTAEFERELLGPLRELRSVREMHVVIGWVKPTDLDPDWFRIETGRVLVREEEGEEADELCRWSPAGDMRGWIIDKVRALERGEL</sequence>
<accession>A0A517LHM6</accession>
<evidence type="ECO:0000313" key="4">
    <source>
        <dbReference type="Proteomes" id="UP000316270"/>
    </source>
</evidence>
<dbReference type="OrthoDB" id="4757095at2759"/>
<dbReference type="Proteomes" id="UP000316270">
    <property type="component" value="Chromosome 12"/>
</dbReference>
<keyword evidence="4" id="KW-1185">Reference proteome</keyword>
<evidence type="ECO:0000259" key="2">
    <source>
        <dbReference type="Pfam" id="PF24864"/>
    </source>
</evidence>
<dbReference type="STRING" id="50376.A0A517LHM6"/>
<dbReference type="AlphaFoldDB" id="A0A517LHM6"/>